<dbReference type="PANTHER" id="PTHR13040:SF2">
    <property type="entry name" value="AUTOPHAGY PROTEIN 5"/>
    <property type="match status" value="1"/>
</dbReference>
<dbReference type="InterPro" id="IPR048318">
    <property type="entry name" value="ATG5_UblB"/>
</dbReference>
<feature type="domain" description="Autophagy protein ATG5 UblA" evidence="10">
    <location>
        <begin position="8"/>
        <end position="102"/>
    </location>
</feature>
<comment type="similarity">
    <text evidence="2 7">Belongs to the ATG5 family.</text>
</comment>
<dbReference type="Pfam" id="PF20637">
    <property type="entry name" value="ATG5_HBR"/>
    <property type="match status" value="1"/>
</dbReference>
<keyword evidence="6 7" id="KW-0072">Autophagy</keyword>
<evidence type="ECO:0000256" key="5">
    <source>
        <dbReference type="ARBA" id="ARBA00022843"/>
    </source>
</evidence>
<evidence type="ECO:0000313" key="12">
    <source>
        <dbReference type="Proteomes" id="UP001497600"/>
    </source>
</evidence>
<feature type="domain" description="Autophagy protein ATG5 alpha-helical bundle region" evidence="9">
    <location>
        <begin position="122"/>
        <end position="176"/>
    </location>
</feature>
<gene>
    <name evidence="11" type="primary">ATG5</name>
    <name evidence="11" type="ORF">CAAN4_G18954</name>
</gene>
<comment type="subunit">
    <text evidence="3 7">Conjugated with ATG12.</text>
</comment>
<evidence type="ECO:0000259" key="10">
    <source>
        <dbReference type="Pfam" id="PF20638"/>
    </source>
</evidence>
<keyword evidence="5 7" id="KW-0832">Ubl conjugation</keyword>
<dbReference type="Pfam" id="PF04106">
    <property type="entry name" value="ATG5_UblB"/>
    <property type="match status" value="1"/>
</dbReference>
<evidence type="ECO:0000259" key="9">
    <source>
        <dbReference type="Pfam" id="PF20637"/>
    </source>
</evidence>
<dbReference type="Proteomes" id="UP001497600">
    <property type="component" value="Chromosome G"/>
</dbReference>
<dbReference type="InterPro" id="IPR042527">
    <property type="entry name" value="Atg5_UblA_dom_sf"/>
</dbReference>
<comment type="function">
    <text evidence="7">Involved in cytoplasm to vacuole transport (Cvt) and autophagic vesicle formation.</text>
</comment>
<protein>
    <recommendedName>
        <fullName evidence="7">Autophagy protein 5</fullName>
    </recommendedName>
</protein>
<dbReference type="Gene3D" id="1.10.246.190">
    <property type="entry name" value="Autophagy protein Apg5, helix rich domain"/>
    <property type="match status" value="1"/>
</dbReference>
<dbReference type="InterPro" id="IPR048939">
    <property type="entry name" value="ATG5_UblA"/>
</dbReference>
<evidence type="ECO:0000259" key="8">
    <source>
        <dbReference type="Pfam" id="PF04106"/>
    </source>
</evidence>
<dbReference type="InterPro" id="IPR042526">
    <property type="entry name" value="Atg5_HR"/>
</dbReference>
<keyword evidence="4 7" id="KW-1017">Isopeptide bond</keyword>
<comment type="subcellular location">
    <subcellularLocation>
        <location evidence="1 7">Preautophagosomal structure membrane</location>
        <topology evidence="1 7">Peripheral membrane protein</topology>
    </subcellularLocation>
</comment>
<dbReference type="Gene3D" id="3.10.20.620">
    <property type="match status" value="1"/>
</dbReference>
<evidence type="ECO:0000256" key="6">
    <source>
        <dbReference type="ARBA" id="ARBA00023006"/>
    </source>
</evidence>
<dbReference type="InterPro" id="IPR048940">
    <property type="entry name" value="ATG5_HBR"/>
</dbReference>
<dbReference type="EMBL" id="OZ004259">
    <property type="protein sequence ID" value="CAK7919557.1"/>
    <property type="molecule type" value="Genomic_DNA"/>
</dbReference>
<organism evidence="11 12">
    <name type="scientific">[Candida] anglica</name>
    <dbReference type="NCBI Taxonomy" id="148631"/>
    <lineage>
        <taxon>Eukaryota</taxon>
        <taxon>Fungi</taxon>
        <taxon>Dikarya</taxon>
        <taxon>Ascomycota</taxon>
        <taxon>Saccharomycotina</taxon>
        <taxon>Pichiomycetes</taxon>
        <taxon>Debaryomycetaceae</taxon>
        <taxon>Kurtzmaniella</taxon>
    </lineage>
</organism>
<dbReference type="Pfam" id="PF20638">
    <property type="entry name" value="ATG5_UblA"/>
    <property type="match status" value="1"/>
</dbReference>
<dbReference type="PANTHER" id="PTHR13040">
    <property type="entry name" value="AUTOPHAGY PROTEIN 5"/>
    <property type="match status" value="1"/>
</dbReference>
<feature type="domain" description="Autophagy protein ATG5 UblB" evidence="8">
    <location>
        <begin position="183"/>
        <end position="268"/>
    </location>
</feature>
<proteinExistence type="inferred from homology"/>
<reference evidence="11 12" key="1">
    <citation type="submission" date="2024-01" db="EMBL/GenBank/DDBJ databases">
        <authorList>
            <consortium name="Genoscope - CEA"/>
            <person name="William W."/>
        </authorList>
    </citation>
    <scope>NUCLEOTIDE SEQUENCE [LARGE SCALE GENOMIC DNA]</scope>
    <source>
        <strain evidence="11 12">29B2s-10</strain>
    </source>
</reference>
<keyword evidence="7" id="KW-0472">Membrane</keyword>
<evidence type="ECO:0000313" key="11">
    <source>
        <dbReference type="EMBL" id="CAK7919557.1"/>
    </source>
</evidence>
<evidence type="ECO:0000256" key="7">
    <source>
        <dbReference type="RuleBase" id="RU361202"/>
    </source>
</evidence>
<sequence>MSSIQQKLWDGYIHIRVVLDSPKNGDEGPIELVLSVRRLSYFPLYFEEIAQFFARYCPEIIDSPLWLEYDGAPVQWHLPVGLLYDLLYFPRTVPCWTVKLHCSEYPRQFILPFQSVDYKAHLKLVVMNSLKQSCFVLNGSSRLIMNLNREKSDQLWGAIVQHNWVVHKDINQEIIPITSKIQRIPIKMYLSGTSTMIQSPVYPESSDGGGGANTLQDVVEASFPQSLIDKSSIIIQGISLDDLSTASPSIVELWSLFKHLDNFLHVTIRPKEQE</sequence>
<keyword evidence="7" id="KW-0813">Transport</keyword>
<evidence type="ECO:0000256" key="2">
    <source>
        <dbReference type="ARBA" id="ARBA00006910"/>
    </source>
</evidence>
<dbReference type="Gene3D" id="3.10.20.90">
    <property type="entry name" value="Phosphatidylinositol 3-kinase Catalytic Subunit, Chain A, domain 1"/>
    <property type="match status" value="1"/>
</dbReference>
<evidence type="ECO:0000256" key="1">
    <source>
        <dbReference type="ARBA" id="ARBA00004623"/>
    </source>
</evidence>
<keyword evidence="12" id="KW-1185">Reference proteome</keyword>
<evidence type="ECO:0000256" key="4">
    <source>
        <dbReference type="ARBA" id="ARBA00022499"/>
    </source>
</evidence>
<dbReference type="InterPro" id="IPR007239">
    <property type="entry name" value="Atg5"/>
</dbReference>
<accession>A0ABP0EKF5</accession>
<name>A0ABP0EKF5_9ASCO</name>
<evidence type="ECO:0000256" key="3">
    <source>
        <dbReference type="ARBA" id="ARBA00011554"/>
    </source>
</evidence>